<organism evidence="5 6">
    <name type="scientific">Streptomyces lycii</name>
    <dbReference type="NCBI Taxonomy" id="2654337"/>
    <lineage>
        <taxon>Bacteria</taxon>
        <taxon>Bacillati</taxon>
        <taxon>Actinomycetota</taxon>
        <taxon>Actinomycetes</taxon>
        <taxon>Kitasatosporales</taxon>
        <taxon>Streptomycetaceae</taxon>
        <taxon>Streptomyces</taxon>
    </lineage>
</organism>
<dbReference type="PANTHER" id="PTHR30146">
    <property type="entry name" value="LACI-RELATED TRANSCRIPTIONAL REPRESSOR"/>
    <property type="match status" value="1"/>
</dbReference>
<comment type="caution">
    <text evidence="5">The sequence shown here is derived from an EMBL/GenBank/DDBJ whole genome shotgun (WGS) entry which is preliminary data.</text>
</comment>
<sequence>MVRGRGEIGVSQIADLAGVSASTVSKVIHGRAGVGTETRQRIERLIRDHGFQKHENSETVPIVEVVFQALDSLWALQIIRGVEQAVRPHGLAVTLTEMRGSHTPESTWARQMLARRPRGVIAVSAEFSEAQLAQLASRSIPLVALDPTGEPAHPIPSVGATNWNGGLVATRHLLELGHRRIAMVSGPDELLCCRARLDGYRAALDAAGVTQAPELVRAAPLYFEGGRDAAAALLAVPDRPTAVFTANDLQALGVYNAARAAGLRIPQDLSVVGFDDLAFTQWSDPPLTTVHQPMMRMGATAAEFLLELAAGRELGEDRFEVPTKLVVRGSTGPPDGTAG</sequence>
<dbReference type="InterPro" id="IPR010982">
    <property type="entry name" value="Lambda_DNA-bd_dom_sf"/>
</dbReference>
<keyword evidence="6" id="KW-1185">Reference proteome</keyword>
<dbReference type="SMART" id="SM00354">
    <property type="entry name" value="HTH_LACI"/>
    <property type="match status" value="1"/>
</dbReference>
<dbReference type="CDD" id="cd01392">
    <property type="entry name" value="HTH_LacI"/>
    <property type="match status" value="1"/>
</dbReference>
<dbReference type="InterPro" id="IPR046335">
    <property type="entry name" value="LacI/GalR-like_sensor"/>
</dbReference>
<dbReference type="Gene3D" id="3.40.50.2300">
    <property type="match status" value="2"/>
</dbReference>
<evidence type="ECO:0000259" key="4">
    <source>
        <dbReference type="PROSITE" id="PS50932"/>
    </source>
</evidence>
<dbReference type="Proteomes" id="UP000621266">
    <property type="component" value="Unassembled WGS sequence"/>
</dbReference>
<dbReference type="Pfam" id="PF13377">
    <property type="entry name" value="Peripla_BP_3"/>
    <property type="match status" value="1"/>
</dbReference>
<proteinExistence type="predicted"/>
<dbReference type="Pfam" id="PF00356">
    <property type="entry name" value="LacI"/>
    <property type="match status" value="1"/>
</dbReference>
<evidence type="ECO:0000313" key="5">
    <source>
        <dbReference type="EMBL" id="KAF4408055.1"/>
    </source>
</evidence>
<evidence type="ECO:0000256" key="3">
    <source>
        <dbReference type="ARBA" id="ARBA00023163"/>
    </source>
</evidence>
<dbReference type="PANTHER" id="PTHR30146:SF153">
    <property type="entry name" value="LACTOSE OPERON REPRESSOR"/>
    <property type="match status" value="1"/>
</dbReference>
<dbReference type="CDD" id="cd06296">
    <property type="entry name" value="PBP1_CatR-like"/>
    <property type="match status" value="1"/>
</dbReference>
<dbReference type="SUPFAM" id="SSF47413">
    <property type="entry name" value="lambda repressor-like DNA-binding domains"/>
    <property type="match status" value="1"/>
</dbReference>
<reference evidence="5 6" key="1">
    <citation type="submission" date="2019-10" db="EMBL/GenBank/DDBJ databases">
        <title>Streptomyces tenebrisbrunneis sp.nov., an endogenous actinomycete isolated from of Lycium ruthenicum.</title>
        <authorList>
            <person name="Ma L."/>
        </authorList>
    </citation>
    <scope>NUCLEOTIDE SEQUENCE [LARGE SCALE GENOMIC DNA]</scope>
    <source>
        <strain evidence="5 6">TRM 66187</strain>
    </source>
</reference>
<gene>
    <name evidence="5" type="ORF">GCU69_16640</name>
</gene>
<dbReference type="InterPro" id="IPR028082">
    <property type="entry name" value="Peripla_BP_I"/>
</dbReference>
<dbReference type="EMBL" id="WHPN01000293">
    <property type="protein sequence ID" value="KAF4408055.1"/>
    <property type="molecule type" value="Genomic_DNA"/>
</dbReference>
<protein>
    <submittedName>
        <fullName evidence="5">LacI family transcriptional regulator</fullName>
    </submittedName>
</protein>
<dbReference type="InterPro" id="IPR000843">
    <property type="entry name" value="HTH_LacI"/>
</dbReference>
<evidence type="ECO:0000313" key="6">
    <source>
        <dbReference type="Proteomes" id="UP000621266"/>
    </source>
</evidence>
<dbReference type="SUPFAM" id="SSF53822">
    <property type="entry name" value="Periplasmic binding protein-like I"/>
    <property type="match status" value="1"/>
</dbReference>
<keyword evidence="2" id="KW-0238">DNA-binding</keyword>
<evidence type="ECO:0000256" key="1">
    <source>
        <dbReference type="ARBA" id="ARBA00023015"/>
    </source>
</evidence>
<evidence type="ECO:0000256" key="2">
    <source>
        <dbReference type="ARBA" id="ARBA00023125"/>
    </source>
</evidence>
<keyword evidence="1" id="KW-0805">Transcription regulation</keyword>
<accession>A0ABQ7FHD1</accession>
<dbReference type="Gene3D" id="1.10.260.40">
    <property type="entry name" value="lambda repressor-like DNA-binding domains"/>
    <property type="match status" value="1"/>
</dbReference>
<feature type="domain" description="HTH lacI-type" evidence="4">
    <location>
        <begin position="8"/>
        <end position="52"/>
    </location>
</feature>
<name>A0ABQ7FHD1_9ACTN</name>
<dbReference type="PROSITE" id="PS50932">
    <property type="entry name" value="HTH_LACI_2"/>
    <property type="match status" value="1"/>
</dbReference>
<keyword evidence="3" id="KW-0804">Transcription</keyword>